<dbReference type="InterPro" id="IPR036390">
    <property type="entry name" value="WH_DNA-bd_sf"/>
</dbReference>
<organism evidence="3 4">
    <name type="scientific">Gellertiella hungarica</name>
    <dbReference type="NCBI Taxonomy" id="1572859"/>
    <lineage>
        <taxon>Bacteria</taxon>
        <taxon>Pseudomonadati</taxon>
        <taxon>Pseudomonadota</taxon>
        <taxon>Alphaproteobacteria</taxon>
        <taxon>Hyphomicrobiales</taxon>
        <taxon>Rhizobiaceae</taxon>
        <taxon>Gellertiella</taxon>
    </lineage>
</organism>
<protein>
    <submittedName>
        <fullName evidence="3">Putative NBD/HSP70 family sugar kinase</fullName>
    </submittedName>
</protein>
<reference evidence="3 4" key="1">
    <citation type="submission" date="2020-08" db="EMBL/GenBank/DDBJ databases">
        <title>Genomic Encyclopedia of Type Strains, Phase IV (KMG-IV): sequencing the most valuable type-strain genomes for metagenomic binning, comparative biology and taxonomic classification.</title>
        <authorList>
            <person name="Goeker M."/>
        </authorList>
    </citation>
    <scope>NUCLEOTIDE SEQUENCE [LARGE SCALE GENOMIC DNA]</scope>
    <source>
        <strain evidence="3 4">DSM 29853</strain>
    </source>
</reference>
<comment type="caution">
    <text evidence="3">The sequence shown here is derived from an EMBL/GenBank/DDBJ whole genome shotgun (WGS) entry which is preliminary data.</text>
</comment>
<name>A0A7W6J1W9_9HYPH</name>
<dbReference type="Gene3D" id="1.10.10.10">
    <property type="entry name" value="Winged helix-like DNA-binding domain superfamily/Winged helix DNA-binding domain"/>
    <property type="match status" value="1"/>
</dbReference>
<dbReference type="InterPro" id="IPR000600">
    <property type="entry name" value="ROK"/>
</dbReference>
<dbReference type="GO" id="GO:0003700">
    <property type="term" value="F:DNA-binding transcription factor activity"/>
    <property type="evidence" value="ECO:0007669"/>
    <property type="project" value="InterPro"/>
</dbReference>
<keyword evidence="4" id="KW-1185">Reference proteome</keyword>
<dbReference type="InterPro" id="IPR036388">
    <property type="entry name" value="WH-like_DNA-bd_sf"/>
</dbReference>
<accession>A0A7W6J1W9</accession>
<sequence length="407" mass="44231">MLAKSSTEIVRQQNSGLVLAQLRRHGPLSHTELSDRTGLSSATVSAITAELERHQVIERQEQAPPAGRGRPRVSFTQRRECGYLIAVRISSDQLEYSLVDYGGTLIDRLEETRRGQDEARSFASALRNTIERLCERSSLSLGEIRVVSISSKGLVDPLQPVLLWSPVFGDVSVDFSAIRGGGLEPDILLSNETRLVAGALARIVERQADERGTLPPRALCALSLGHGIGLGIAHLDPSGEYQVAAPDFGHMLHLANGGLCRCGSIGCIEATAGFYGILRTAFEVPSDTIPARFVPIIEMEKLAANARRGDRQAQFAFRQAGLALGQGLGRMQSLNEKMPVYFTGPGVRFYDLMERGLMEGLGQSRAIRREGMPELHIILDETALVFAGHLDLALGHMDRTAISASQE</sequence>
<dbReference type="InterPro" id="IPR043129">
    <property type="entry name" value="ATPase_NBD"/>
</dbReference>
<dbReference type="SUPFAM" id="SSF46785">
    <property type="entry name" value="Winged helix' DNA-binding domain"/>
    <property type="match status" value="1"/>
</dbReference>
<evidence type="ECO:0000256" key="1">
    <source>
        <dbReference type="ARBA" id="ARBA00006479"/>
    </source>
</evidence>
<evidence type="ECO:0000313" key="4">
    <source>
        <dbReference type="Proteomes" id="UP000528286"/>
    </source>
</evidence>
<gene>
    <name evidence="3" type="ORF">GGR23_000442</name>
</gene>
<feature type="domain" description="HTH marR-type" evidence="2">
    <location>
        <begin position="15"/>
        <end position="61"/>
    </location>
</feature>
<dbReference type="Gene3D" id="3.30.420.40">
    <property type="match status" value="2"/>
</dbReference>
<evidence type="ECO:0000313" key="3">
    <source>
        <dbReference type="EMBL" id="MBB4063281.1"/>
    </source>
</evidence>
<keyword evidence="3" id="KW-0418">Kinase</keyword>
<dbReference type="Proteomes" id="UP000528286">
    <property type="component" value="Unassembled WGS sequence"/>
</dbReference>
<dbReference type="PANTHER" id="PTHR18964">
    <property type="entry name" value="ROK (REPRESSOR, ORF, KINASE) FAMILY"/>
    <property type="match status" value="1"/>
</dbReference>
<dbReference type="GO" id="GO:0016301">
    <property type="term" value="F:kinase activity"/>
    <property type="evidence" value="ECO:0007669"/>
    <property type="project" value="UniProtKB-KW"/>
</dbReference>
<dbReference type="Pfam" id="PF01047">
    <property type="entry name" value="MarR"/>
    <property type="match status" value="1"/>
</dbReference>
<dbReference type="InterPro" id="IPR000835">
    <property type="entry name" value="HTH_MarR-typ"/>
</dbReference>
<keyword evidence="3" id="KW-0808">Transferase</keyword>
<dbReference type="PANTHER" id="PTHR18964:SF149">
    <property type="entry name" value="BIFUNCTIONAL UDP-N-ACETYLGLUCOSAMINE 2-EPIMERASE_N-ACETYLMANNOSAMINE KINASE"/>
    <property type="match status" value="1"/>
</dbReference>
<dbReference type="AlphaFoldDB" id="A0A7W6J1W9"/>
<evidence type="ECO:0000259" key="2">
    <source>
        <dbReference type="Pfam" id="PF01047"/>
    </source>
</evidence>
<dbReference type="RefSeq" id="WP_183364476.1">
    <property type="nucleotide sequence ID" value="NZ_JACIEZ010000001.1"/>
</dbReference>
<dbReference type="Pfam" id="PF00480">
    <property type="entry name" value="ROK"/>
    <property type="match status" value="1"/>
</dbReference>
<dbReference type="SUPFAM" id="SSF53067">
    <property type="entry name" value="Actin-like ATPase domain"/>
    <property type="match status" value="2"/>
</dbReference>
<comment type="similarity">
    <text evidence="1">Belongs to the ROK (NagC/XylR) family.</text>
</comment>
<proteinExistence type="inferred from homology"/>
<dbReference type="EMBL" id="JACIEZ010000001">
    <property type="protein sequence ID" value="MBB4063281.1"/>
    <property type="molecule type" value="Genomic_DNA"/>
</dbReference>